<organism evidence="3 4">
    <name type="scientific">Methanocalculus chunghsingensis</name>
    <dbReference type="NCBI Taxonomy" id="156457"/>
    <lineage>
        <taxon>Archaea</taxon>
        <taxon>Methanobacteriati</taxon>
        <taxon>Methanobacteriota</taxon>
        <taxon>Stenosarchaea group</taxon>
        <taxon>Methanomicrobia</taxon>
        <taxon>Methanomicrobiales</taxon>
        <taxon>Methanocalculaceae</taxon>
        <taxon>Methanocalculus</taxon>
    </lineage>
</organism>
<name>A0A8J7W8M8_9EURY</name>
<comment type="caution">
    <text evidence="3">The sequence shown here is derived from an EMBL/GenBank/DDBJ whole genome shotgun (WGS) entry which is preliminary data.</text>
</comment>
<dbReference type="InterPro" id="IPR006630">
    <property type="entry name" value="La_HTH"/>
</dbReference>
<feature type="domain" description="HTH La-type RNA-binding" evidence="2">
    <location>
        <begin position="3"/>
        <end position="102"/>
    </location>
</feature>
<proteinExistence type="predicted"/>
<dbReference type="EMBL" id="JWHL01000003">
    <property type="protein sequence ID" value="MBR1368670.1"/>
    <property type="molecule type" value="Genomic_DNA"/>
</dbReference>
<evidence type="ECO:0000256" key="1">
    <source>
        <dbReference type="ARBA" id="ARBA00022884"/>
    </source>
</evidence>
<evidence type="ECO:0000259" key="2">
    <source>
        <dbReference type="PROSITE" id="PS50961"/>
    </source>
</evidence>
<protein>
    <recommendedName>
        <fullName evidence="2">HTH La-type RNA-binding domain-containing protein</fullName>
    </recommendedName>
</protein>
<keyword evidence="1" id="KW-0694">RNA-binding</keyword>
<sequence>MTTRMSFTLESKLSDQIEQFAQEMRVDRNEAILRLIEAGIIKYSEEKGFIPIQQERDFQEVKVIKGSIDDLTATVSDLKKEIRVIHHILDLKHQKESRPIQKETRRWWEFWKGI</sequence>
<evidence type="ECO:0000313" key="4">
    <source>
        <dbReference type="Proteomes" id="UP000730161"/>
    </source>
</evidence>
<dbReference type="AlphaFoldDB" id="A0A8J7W8M8"/>
<dbReference type="RefSeq" id="WP_211530300.1">
    <property type="nucleotide sequence ID" value="NZ_JWHL01000003.1"/>
</dbReference>
<dbReference type="OrthoDB" id="114975at2157"/>
<dbReference type="PROSITE" id="PS50961">
    <property type="entry name" value="HTH_LA"/>
    <property type="match status" value="1"/>
</dbReference>
<dbReference type="GO" id="GO:0003723">
    <property type="term" value="F:RNA binding"/>
    <property type="evidence" value="ECO:0007669"/>
    <property type="project" value="UniProtKB-KW"/>
</dbReference>
<reference evidence="3" key="1">
    <citation type="submission" date="2014-12" db="EMBL/GenBank/DDBJ databases">
        <authorList>
            <person name="Huang H.-H."/>
            <person name="Chen S.-C."/>
            <person name="Lai M.-C."/>
        </authorList>
    </citation>
    <scope>NUCLEOTIDE SEQUENCE</scope>
    <source>
        <strain evidence="3">K1F9705b</strain>
    </source>
</reference>
<accession>A0A8J7W8M8</accession>
<keyword evidence="4" id="KW-1185">Reference proteome</keyword>
<gene>
    <name evidence="3" type="ORF">RJ53_03770</name>
</gene>
<dbReference type="Proteomes" id="UP000730161">
    <property type="component" value="Unassembled WGS sequence"/>
</dbReference>
<evidence type="ECO:0000313" key="3">
    <source>
        <dbReference type="EMBL" id="MBR1368670.1"/>
    </source>
</evidence>